<dbReference type="AlphaFoldDB" id="A0A379FEB4"/>
<organism evidence="1 2">
    <name type="scientific">Proteus vulgaris</name>
    <dbReference type="NCBI Taxonomy" id="585"/>
    <lineage>
        <taxon>Bacteria</taxon>
        <taxon>Pseudomonadati</taxon>
        <taxon>Pseudomonadota</taxon>
        <taxon>Gammaproteobacteria</taxon>
        <taxon>Enterobacterales</taxon>
        <taxon>Morganellaceae</taxon>
        <taxon>Proteus</taxon>
    </lineage>
</organism>
<name>A0A379FEB4_PROVU</name>
<gene>
    <name evidence="1" type="ORF">NCTC10376_03791</name>
</gene>
<evidence type="ECO:0000313" key="2">
    <source>
        <dbReference type="Proteomes" id="UP000254331"/>
    </source>
</evidence>
<accession>A0A379FEB4</accession>
<dbReference type="OrthoDB" id="6466332at2"/>
<dbReference type="GeneID" id="93394295"/>
<dbReference type="Gene3D" id="3.30.2440.10">
    <property type="entry name" value="Secreted effector protein SifA"/>
    <property type="match status" value="1"/>
</dbReference>
<dbReference type="Proteomes" id="UP000254331">
    <property type="component" value="Unassembled WGS sequence"/>
</dbReference>
<proteinExistence type="predicted"/>
<protein>
    <submittedName>
        <fullName evidence="1">Uncharacterized protein</fullName>
    </submittedName>
</protein>
<reference evidence="1 2" key="1">
    <citation type="submission" date="2018-06" db="EMBL/GenBank/DDBJ databases">
        <authorList>
            <consortium name="Pathogen Informatics"/>
            <person name="Doyle S."/>
        </authorList>
    </citation>
    <scope>NUCLEOTIDE SEQUENCE [LARGE SCALE GENOMIC DNA]</scope>
    <source>
        <strain evidence="1 2">NCTC10376</strain>
    </source>
</reference>
<evidence type="ECO:0000313" key="1">
    <source>
        <dbReference type="EMBL" id="SUC17838.1"/>
    </source>
</evidence>
<dbReference type="RefSeq" id="WP_036936776.1">
    <property type="nucleotide sequence ID" value="NZ_CABMNT010000001.1"/>
</dbReference>
<dbReference type="EMBL" id="UGTW01000001">
    <property type="protein sequence ID" value="SUC17838.1"/>
    <property type="molecule type" value="Genomic_DNA"/>
</dbReference>
<sequence length="427" mass="49764">MDPIKILNTTIDREKIIKLGNTQKPSSVMSLWERLKDLFGLSNEGKVLPLIKTVYFDQAASVSEKNSAFFTLKRIAGDGYKNNFKYSVNDSKITYSIEFIGDPIESDHDIKPFFEEIKNELSIDLEEYSSDSVIAFINNYSKLSVIKNDDKNYEEKFIAFRAILMEPRNKGNIFSINDFNKIGSFEEKKEYIEKHSHNYTANLSPTRLIDNIYQSVKQGNYEELRSQVEKDISRYKLQYNNKDISDISSLEEKLKNLNKKDVMIIFELLNQGIFPVIKDSFDKYDPIASQYSPLTGKTTINIEENEGRYTIIINNKKEMTESDIEKVSHLSDNILTDFDHDSMHLYSKYFIDDKISMNSFTSVLAKYKHEISKRMEDSLSNKFNYKQDRFLLLEEDINVKLEFSPYSLKKLTASDTESKIEYRLLKS</sequence>